<dbReference type="InterPro" id="IPR001845">
    <property type="entry name" value="HTH_ArsR_DNA-bd_dom"/>
</dbReference>
<dbReference type="AlphaFoldDB" id="A0A9W6WDC3"/>
<comment type="caution">
    <text evidence="2">The sequence shown here is derived from an EMBL/GenBank/DDBJ whole genome shotgun (WGS) entry which is preliminary data.</text>
</comment>
<dbReference type="SUPFAM" id="SSF46785">
    <property type="entry name" value="Winged helix' DNA-binding domain"/>
    <property type="match status" value="1"/>
</dbReference>
<proteinExistence type="predicted"/>
<dbReference type="EMBL" id="BSTX01000008">
    <property type="protein sequence ID" value="GLZ81968.1"/>
    <property type="molecule type" value="Genomic_DNA"/>
</dbReference>
<protein>
    <recommendedName>
        <fullName evidence="1">HTH arsR-type domain-containing protein</fullName>
    </recommendedName>
</protein>
<dbReference type="CDD" id="cd00090">
    <property type="entry name" value="HTH_ARSR"/>
    <property type="match status" value="1"/>
</dbReference>
<accession>A0A9W6WDC3</accession>
<sequence>MRLGELDRVAVSVAPDQGATLMSLVADVLGGRPQGVPPGVRAGLRAALPAEAGAIVRPMFAPGFSLVPDCLTLTRTLSATPVGERLEELAELPGEVLLAELEYDFDGVVPRQWRVVVDDPRAFIAGYLGVLRAAWDAFAPLWRRTAPLVGREIERVGTAAVSGRLDAVLGALSHRTRLRGGDLLLPDPHPEVFALGGRRITLVPLASGTSASVFSLDRPDEVWLGYPLRGLGGLWAGEPVPPPASDALALTLGGVRAAILRAAGRGVTAGEAAREAGCSPGTATYHCARLEGAGLITRERRGRRVLLRRTERGDALTDVLG</sequence>
<dbReference type="InterPro" id="IPR036388">
    <property type="entry name" value="WH-like_DNA-bd_sf"/>
</dbReference>
<keyword evidence="3" id="KW-1185">Reference proteome</keyword>
<dbReference type="InterPro" id="IPR011991">
    <property type="entry name" value="ArsR-like_HTH"/>
</dbReference>
<gene>
    <name evidence="2" type="ORF">Afil01_67750</name>
</gene>
<organism evidence="2 3">
    <name type="scientific">Actinorhabdospora filicis</name>
    <dbReference type="NCBI Taxonomy" id="1785913"/>
    <lineage>
        <taxon>Bacteria</taxon>
        <taxon>Bacillati</taxon>
        <taxon>Actinomycetota</taxon>
        <taxon>Actinomycetes</taxon>
        <taxon>Micromonosporales</taxon>
        <taxon>Micromonosporaceae</taxon>
        <taxon>Actinorhabdospora</taxon>
    </lineage>
</organism>
<name>A0A9W6WDC3_9ACTN</name>
<feature type="domain" description="HTH arsR-type" evidence="1">
    <location>
        <begin position="248"/>
        <end position="321"/>
    </location>
</feature>
<reference evidence="2" key="1">
    <citation type="submission" date="2023-03" db="EMBL/GenBank/DDBJ databases">
        <title>Actinorhabdospora filicis NBRC 111898.</title>
        <authorList>
            <person name="Ichikawa N."/>
            <person name="Sato H."/>
            <person name="Tonouchi N."/>
        </authorList>
    </citation>
    <scope>NUCLEOTIDE SEQUENCE</scope>
    <source>
        <strain evidence="2">NBRC 111898</strain>
    </source>
</reference>
<dbReference type="Pfam" id="PF12840">
    <property type="entry name" value="HTH_20"/>
    <property type="match status" value="1"/>
</dbReference>
<dbReference type="Proteomes" id="UP001165079">
    <property type="component" value="Unassembled WGS sequence"/>
</dbReference>
<evidence type="ECO:0000313" key="3">
    <source>
        <dbReference type="Proteomes" id="UP001165079"/>
    </source>
</evidence>
<dbReference type="Gene3D" id="1.10.10.10">
    <property type="entry name" value="Winged helix-like DNA-binding domain superfamily/Winged helix DNA-binding domain"/>
    <property type="match status" value="1"/>
</dbReference>
<dbReference type="GO" id="GO:0003700">
    <property type="term" value="F:DNA-binding transcription factor activity"/>
    <property type="evidence" value="ECO:0007669"/>
    <property type="project" value="InterPro"/>
</dbReference>
<dbReference type="SMART" id="SM00418">
    <property type="entry name" value="HTH_ARSR"/>
    <property type="match status" value="1"/>
</dbReference>
<evidence type="ECO:0000313" key="2">
    <source>
        <dbReference type="EMBL" id="GLZ81968.1"/>
    </source>
</evidence>
<dbReference type="InterPro" id="IPR036390">
    <property type="entry name" value="WH_DNA-bd_sf"/>
</dbReference>
<evidence type="ECO:0000259" key="1">
    <source>
        <dbReference type="SMART" id="SM00418"/>
    </source>
</evidence>